<evidence type="ECO:0000256" key="2">
    <source>
        <dbReference type="ARBA" id="ARBA00022448"/>
    </source>
</evidence>
<evidence type="ECO:0000256" key="8">
    <source>
        <dbReference type="RuleBase" id="RU003857"/>
    </source>
</evidence>
<evidence type="ECO:0000256" key="5">
    <source>
        <dbReference type="ARBA" id="ARBA00023065"/>
    </source>
</evidence>
<dbReference type="PANTHER" id="PTHR11537:SF252">
    <property type="entry name" value="POTASSIUM VOLTAGE-GATED CHANNEL PROTEIN SHAW"/>
    <property type="match status" value="1"/>
</dbReference>
<keyword evidence="2 8" id="KW-0813">Transport</keyword>
<evidence type="ECO:0000256" key="7">
    <source>
        <dbReference type="ARBA" id="ARBA00023303"/>
    </source>
</evidence>
<dbReference type="Gene3D" id="3.40.190.10">
    <property type="entry name" value="Periplasmic binding protein-like II"/>
    <property type="match status" value="1"/>
</dbReference>
<evidence type="ECO:0000256" key="4">
    <source>
        <dbReference type="ARBA" id="ARBA00022989"/>
    </source>
</evidence>
<dbReference type="Proteomes" id="UP001249851">
    <property type="component" value="Unassembled WGS sequence"/>
</dbReference>
<feature type="transmembrane region" description="Helical" evidence="9">
    <location>
        <begin position="160"/>
        <end position="178"/>
    </location>
</feature>
<dbReference type="Gene3D" id="1.10.287.70">
    <property type="match status" value="1"/>
</dbReference>
<dbReference type="Pfam" id="PF07885">
    <property type="entry name" value="Ion_trans_2"/>
    <property type="match status" value="1"/>
</dbReference>
<evidence type="ECO:0000256" key="9">
    <source>
        <dbReference type="SAM" id="Phobius"/>
    </source>
</evidence>
<keyword evidence="5 8" id="KW-0406">Ion transport</keyword>
<dbReference type="GO" id="GO:0005251">
    <property type="term" value="F:delayed rectifier potassium channel activity"/>
    <property type="evidence" value="ECO:0007669"/>
    <property type="project" value="TreeGrafter"/>
</dbReference>
<dbReference type="InterPro" id="IPR028325">
    <property type="entry name" value="VG_K_chnl"/>
</dbReference>
<keyword evidence="12" id="KW-1185">Reference proteome</keyword>
<accession>A0AAD9QXT0</accession>
<evidence type="ECO:0000256" key="1">
    <source>
        <dbReference type="ARBA" id="ARBA00004141"/>
    </source>
</evidence>
<feature type="transmembrane region" description="Helical" evidence="9">
    <location>
        <begin position="396"/>
        <end position="417"/>
    </location>
</feature>
<evidence type="ECO:0000313" key="12">
    <source>
        <dbReference type="Proteomes" id="UP001249851"/>
    </source>
</evidence>
<feature type="transmembrane region" description="Helical" evidence="9">
    <location>
        <begin position="223"/>
        <end position="243"/>
    </location>
</feature>
<feature type="transmembrane region" description="Helical" evidence="9">
    <location>
        <begin position="12"/>
        <end position="30"/>
    </location>
</feature>
<evidence type="ECO:0000256" key="6">
    <source>
        <dbReference type="ARBA" id="ARBA00023136"/>
    </source>
</evidence>
<reference evidence="11" key="2">
    <citation type="journal article" date="2023" name="Science">
        <title>Genomic signatures of disease resistance in endangered staghorn corals.</title>
        <authorList>
            <person name="Vollmer S.V."/>
            <person name="Selwyn J.D."/>
            <person name="Despard B.A."/>
            <person name="Roesel C.L."/>
        </authorList>
    </citation>
    <scope>NUCLEOTIDE SEQUENCE</scope>
    <source>
        <strain evidence="11">K2</strain>
    </source>
</reference>
<comment type="caution">
    <text evidence="11">The sequence shown here is derived from an EMBL/GenBank/DDBJ whole genome shotgun (WGS) entry which is preliminary data.</text>
</comment>
<dbReference type="GO" id="GO:0001508">
    <property type="term" value="P:action potential"/>
    <property type="evidence" value="ECO:0007669"/>
    <property type="project" value="TreeGrafter"/>
</dbReference>
<keyword evidence="3 8" id="KW-0812">Transmembrane</keyword>
<comment type="similarity">
    <text evidence="8">Belongs to the two pore domain potassium channel (TC 1.A.1.8) family.</text>
</comment>
<protein>
    <submittedName>
        <fullName evidence="11">Potassium voltage-gated channel subfamily A member 10</fullName>
    </submittedName>
</protein>
<gene>
    <name evidence="11" type="ORF">P5673_006301</name>
</gene>
<dbReference type="PRINTS" id="PR00169">
    <property type="entry name" value="KCHANNEL"/>
</dbReference>
<keyword evidence="6 9" id="KW-0472">Membrane</keyword>
<organism evidence="11 12">
    <name type="scientific">Acropora cervicornis</name>
    <name type="common">Staghorn coral</name>
    <dbReference type="NCBI Taxonomy" id="6130"/>
    <lineage>
        <taxon>Eukaryota</taxon>
        <taxon>Metazoa</taxon>
        <taxon>Cnidaria</taxon>
        <taxon>Anthozoa</taxon>
        <taxon>Hexacorallia</taxon>
        <taxon>Scleractinia</taxon>
        <taxon>Astrocoeniina</taxon>
        <taxon>Acroporidae</taxon>
        <taxon>Acropora</taxon>
    </lineage>
</organism>
<dbReference type="AlphaFoldDB" id="A0AAD9QXT0"/>
<sequence>MEWRGNLGLSLHLHIVTVVYIGLLGVSLTTSQQTGREKLYGSVECPETMLIEWDNLLSRPPYAQKNSSFLSGTSGGLFQGFLEILLTECCQYSTDLIANSSAADEPDLKLPVVVNLEADCNSKKPSNLVPMVPGAGIAFVVVKGTQSLEMLKSLFTTWPVLLLTLILSFIAGIIAWLLENSKNEENFPRSFTKGTWEGFWWAFVSMTTVGYGDRFPLSVGGRLFAVVWILVGICVCSIFTAALTSSLTTLSMETKITLPGTKVVALLDSIESTIGFRNQAQVKRVSTADELHQELESGDVRGALMDAYFLVYYKQNYPTSKLKVQEVIQQDKLEYGARFKSMELAKCFQEKRYTMESDLYEIAESLFKQTLSRKFDNEQQDERHLFHHQGILFSPMFFGCLGLAAFLIFVGVAWDLLRRFRCRGHAKKDEFFMMPINGTTGTEAPSCHGKCCISEEQLKDLENKINEVSQSLKFIKGETL</sequence>
<evidence type="ECO:0000313" key="11">
    <source>
        <dbReference type="EMBL" id="KAK2569379.1"/>
    </source>
</evidence>
<dbReference type="EMBL" id="JARQWQ010000010">
    <property type="protein sequence ID" value="KAK2569379.1"/>
    <property type="molecule type" value="Genomic_DNA"/>
</dbReference>
<evidence type="ECO:0000259" key="10">
    <source>
        <dbReference type="Pfam" id="PF07885"/>
    </source>
</evidence>
<feature type="domain" description="Potassium channel" evidence="10">
    <location>
        <begin position="167"/>
        <end position="247"/>
    </location>
</feature>
<feature type="transmembrane region" description="Helical" evidence="9">
    <location>
        <begin position="198"/>
        <end position="216"/>
    </location>
</feature>
<evidence type="ECO:0000256" key="3">
    <source>
        <dbReference type="ARBA" id="ARBA00022692"/>
    </source>
</evidence>
<proteinExistence type="inferred from homology"/>
<keyword evidence="4 9" id="KW-1133">Transmembrane helix</keyword>
<keyword evidence="7 8" id="KW-0407">Ion channel</keyword>
<dbReference type="GO" id="GO:0008076">
    <property type="term" value="C:voltage-gated potassium channel complex"/>
    <property type="evidence" value="ECO:0007669"/>
    <property type="project" value="InterPro"/>
</dbReference>
<comment type="subcellular location">
    <subcellularLocation>
        <location evidence="1">Membrane</location>
        <topology evidence="1">Multi-pass membrane protein</topology>
    </subcellularLocation>
</comment>
<dbReference type="InterPro" id="IPR013099">
    <property type="entry name" value="K_chnl_dom"/>
</dbReference>
<dbReference type="PANTHER" id="PTHR11537">
    <property type="entry name" value="VOLTAGE-GATED POTASSIUM CHANNEL"/>
    <property type="match status" value="1"/>
</dbReference>
<dbReference type="GO" id="GO:0015276">
    <property type="term" value="F:ligand-gated monoatomic ion channel activity"/>
    <property type="evidence" value="ECO:0007669"/>
    <property type="project" value="InterPro"/>
</dbReference>
<dbReference type="SUPFAM" id="SSF53850">
    <property type="entry name" value="Periplasmic binding protein-like II"/>
    <property type="match status" value="1"/>
</dbReference>
<reference evidence="11" key="1">
    <citation type="journal article" date="2023" name="G3 (Bethesda)">
        <title>Whole genome assembly and annotation of the endangered Caribbean coral Acropora cervicornis.</title>
        <authorList>
            <person name="Selwyn J.D."/>
            <person name="Vollmer S.V."/>
        </authorList>
    </citation>
    <scope>NUCLEOTIDE SEQUENCE</scope>
    <source>
        <strain evidence="11">K2</strain>
    </source>
</reference>
<dbReference type="PRINTS" id="PR01333">
    <property type="entry name" value="2POREKCHANEL"/>
</dbReference>
<dbReference type="SUPFAM" id="SSF81324">
    <property type="entry name" value="Voltage-gated potassium channels"/>
    <property type="match status" value="1"/>
</dbReference>
<dbReference type="InterPro" id="IPR003280">
    <property type="entry name" value="2pore_dom_K_chnl"/>
</dbReference>
<name>A0AAD9QXT0_ACRCE</name>